<dbReference type="Gene3D" id="3.20.20.100">
    <property type="entry name" value="NADP-dependent oxidoreductase domain"/>
    <property type="match status" value="1"/>
</dbReference>
<dbReference type="AlphaFoldDB" id="A0A1L9R4Q5"/>
<keyword evidence="4" id="KW-1185">Reference proteome</keyword>
<organism evidence="3 4">
    <name type="scientific">Aspergillus wentii DTO 134E9</name>
    <dbReference type="NCBI Taxonomy" id="1073089"/>
    <lineage>
        <taxon>Eukaryota</taxon>
        <taxon>Fungi</taxon>
        <taxon>Dikarya</taxon>
        <taxon>Ascomycota</taxon>
        <taxon>Pezizomycotina</taxon>
        <taxon>Eurotiomycetes</taxon>
        <taxon>Eurotiomycetidae</taxon>
        <taxon>Eurotiales</taxon>
        <taxon>Aspergillaceae</taxon>
        <taxon>Aspergillus</taxon>
        <taxon>Aspergillus subgen. Cremei</taxon>
    </lineage>
</organism>
<dbReference type="SUPFAM" id="SSF51430">
    <property type="entry name" value="NAD(P)-linked oxidoreductase"/>
    <property type="match status" value="1"/>
</dbReference>
<name>A0A1L9R4Q5_ASPWE</name>
<dbReference type="EMBL" id="KV878218">
    <property type="protein sequence ID" value="OJJ29867.1"/>
    <property type="molecule type" value="Genomic_DNA"/>
</dbReference>
<proteinExistence type="predicted"/>
<dbReference type="InterPro" id="IPR050791">
    <property type="entry name" value="Aldo-Keto_reductase"/>
</dbReference>
<gene>
    <name evidence="3" type="ORF">ASPWEDRAFT_177601</name>
</gene>
<feature type="domain" description="NADP-dependent oxidoreductase" evidence="2">
    <location>
        <begin position="37"/>
        <end position="122"/>
    </location>
</feature>
<sequence>MGSSIRAANSESLSLRTPLSVADSSPEIRSAEHFDANDRRRILPRFSAENLPKNLEIVDRMEELASKKNCSVGQLTLAWLRSIGETVIPIPGTTKNRNLEENVGSLDVGLSPKDLEDINEVIQAADVQGDHHPRSMMPYVYVDTVPLEE</sequence>
<dbReference type="PANTHER" id="PTHR43625">
    <property type="entry name" value="AFLATOXIN B1 ALDEHYDE REDUCTASE"/>
    <property type="match status" value="1"/>
</dbReference>
<evidence type="ECO:0000256" key="1">
    <source>
        <dbReference type="ARBA" id="ARBA00023002"/>
    </source>
</evidence>
<dbReference type="Pfam" id="PF00248">
    <property type="entry name" value="Aldo_ket_red"/>
    <property type="match status" value="1"/>
</dbReference>
<evidence type="ECO:0000313" key="3">
    <source>
        <dbReference type="EMBL" id="OJJ29867.1"/>
    </source>
</evidence>
<dbReference type="VEuPathDB" id="FungiDB:ASPWEDRAFT_177601"/>
<dbReference type="InterPro" id="IPR036812">
    <property type="entry name" value="NAD(P)_OxRdtase_dom_sf"/>
</dbReference>
<dbReference type="RefSeq" id="XP_040683544.1">
    <property type="nucleotide sequence ID" value="XM_040831687.1"/>
</dbReference>
<dbReference type="GO" id="GO:0016491">
    <property type="term" value="F:oxidoreductase activity"/>
    <property type="evidence" value="ECO:0007669"/>
    <property type="project" value="UniProtKB-KW"/>
</dbReference>
<accession>A0A1L9R4Q5</accession>
<evidence type="ECO:0000313" key="4">
    <source>
        <dbReference type="Proteomes" id="UP000184383"/>
    </source>
</evidence>
<dbReference type="GeneID" id="63747535"/>
<dbReference type="GO" id="GO:0005737">
    <property type="term" value="C:cytoplasm"/>
    <property type="evidence" value="ECO:0007669"/>
    <property type="project" value="TreeGrafter"/>
</dbReference>
<dbReference type="Proteomes" id="UP000184383">
    <property type="component" value="Unassembled WGS sequence"/>
</dbReference>
<evidence type="ECO:0000259" key="2">
    <source>
        <dbReference type="Pfam" id="PF00248"/>
    </source>
</evidence>
<keyword evidence="1" id="KW-0560">Oxidoreductase</keyword>
<dbReference type="PANTHER" id="PTHR43625:SF40">
    <property type="entry name" value="ALDO-KETO REDUCTASE YAKC [NADP(+)]"/>
    <property type="match status" value="1"/>
</dbReference>
<dbReference type="InterPro" id="IPR023210">
    <property type="entry name" value="NADP_OxRdtase_dom"/>
</dbReference>
<reference evidence="4" key="1">
    <citation type="journal article" date="2017" name="Genome Biol.">
        <title>Comparative genomics reveals high biological diversity and specific adaptations in the industrially and medically important fungal genus Aspergillus.</title>
        <authorList>
            <person name="de Vries R.P."/>
            <person name="Riley R."/>
            <person name="Wiebenga A."/>
            <person name="Aguilar-Osorio G."/>
            <person name="Amillis S."/>
            <person name="Uchima C.A."/>
            <person name="Anderluh G."/>
            <person name="Asadollahi M."/>
            <person name="Askin M."/>
            <person name="Barry K."/>
            <person name="Battaglia E."/>
            <person name="Bayram O."/>
            <person name="Benocci T."/>
            <person name="Braus-Stromeyer S.A."/>
            <person name="Caldana C."/>
            <person name="Canovas D."/>
            <person name="Cerqueira G.C."/>
            <person name="Chen F."/>
            <person name="Chen W."/>
            <person name="Choi C."/>
            <person name="Clum A."/>
            <person name="Dos Santos R.A."/>
            <person name="Damasio A.R."/>
            <person name="Diallinas G."/>
            <person name="Emri T."/>
            <person name="Fekete E."/>
            <person name="Flipphi M."/>
            <person name="Freyberg S."/>
            <person name="Gallo A."/>
            <person name="Gournas C."/>
            <person name="Habgood R."/>
            <person name="Hainaut M."/>
            <person name="Harispe M.L."/>
            <person name="Henrissat B."/>
            <person name="Hilden K.S."/>
            <person name="Hope R."/>
            <person name="Hossain A."/>
            <person name="Karabika E."/>
            <person name="Karaffa L."/>
            <person name="Karanyi Z."/>
            <person name="Krasevec N."/>
            <person name="Kuo A."/>
            <person name="Kusch H."/>
            <person name="LaButti K."/>
            <person name="Lagendijk E.L."/>
            <person name="Lapidus A."/>
            <person name="Levasseur A."/>
            <person name="Lindquist E."/>
            <person name="Lipzen A."/>
            <person name="Logrieco A.F."/>
            <person name="MacCabe A."/>
            <person name="Maekelae M.R."/>
            <person name="Malavazi I."/>
            <person name="Melin P."/>
            <person name="Meyer V."/>
            <person name="Mielnichuk N."/>
            <person name="Miskei M."/>
            <person name="Molnar A.P."/>
            <person name="Mule G."/>
            <person name="Ngan C.Y."/>
            <person name="Orejas M."/>
            <person name="Orosz E."/>
            <person name="Ouedraogo J.P."/>
            <person name="Overkamp K.M."/>
            <person name="Park H.-S."/>
            <person name="Perrone G."/>
            <person name="Piumi F."/>
            <person name="Punt P.J."/>
            <person name="Ram A.F."/>
            <person name="Ramon A."/>
            <person name="Rauscher S."/>
            <person name="Record E."/>
            <person name="Riano-Pachon D.M."/>
            <person name="Robert V."/>
            <person name="Roehrig J."/>
            <person name="Ruller R."/>
            <person name="Salamov A."/>
            <person name="Salih N.S."/>
            <person name="Samson R.A."/>
            <person name="Sandor E."/>
            <person name="Sanguinetti M."/>
            <person name="Schuetze T."/>
            <person name="Sepcic K."/>
            <person name="Shelest E."/>
            <person name="Sherlock G."/>
            <person name="Sophianopoulou V."/>
            <person name="Squina F.M."/>
            <person name="Sun H."/>
            <person name="Susca A."/>
            <person name="Todd R.B."/>
            <person name="Tsang A."/>
            <person name="Unkles S.E."/>
            <person name="van de Wiele N."/>
            <person name="van Rossen-Uffink D."/>
            <person name="Oliveira J.V."/>
            <person name="Vesth T.C."/>
            <person name="Visser J."/>
            <person name="Yu J.-H."/>
            <person name="Zhou M."/>
            <person name="Andersen M.R."/>
            <person name="Archer D.B."/>
            <person name="Baker S.E."/>
            <person name="Benoit I."/>
            <person name="Brakhage A.A."/>
            <person name="Braus G.H."/>
            <person name="Fischer R."/>
            <person name="Frisvad J.C."/>
            <person name="Goldman G.H."/>
            <person name="Houbraken J."/>
            <person name="Oakley B."/>
            <person name="Pocsi I."/>
            <person name="Scazzocchio C."/>
            <person name="Seiboth B."/>
            <person name="vanKuyk P.A."/>
            <person name="Wortman J."/>
            <person name="Dyer P.S."/>
            <person name="Grigoriev I.V."/>
        </authorList>
    </citation>
    <scope>NUCLEOTIDE SEQUENCE [LARGE SCALE GENOMIC DNA]</scope>
    <source>
        <strain evidence="4">DTO 134E9</strain>
    </source>
</reference>
<dbReference type="OrthoDB" id="37537at2759"/>
<protein>
    <recommendedName>
        <fullName evidence="2">NADP-dependent oxidoreductase domain-containing protein</fullName>
    </recommendedName>
</protein>
<dbReference type="STRING" id="1073089.A0A1L9R4Q5"/>